<dbReference type="Proteomes" id="UP000269396">
    <property type="component" value="Unassembled WGS sequence"/>
</dbReference>
<accession>A0A183PLX2</accession>
<organism evidence="1 2">
    <name type="scientific">Schistosoma mattheei</name>
    <dbReference type="NCBI Taxonomy" id="31246"/>
    <lineage>
        <taxon>Eukaryota</taxon>
        <taxon>Metazoa</taxon>
        <taxon>Spiralia</taxon>
        <taxon>Lophotrochozoa</taxon>
        <taxon>Platyhelminthes</taxon>
        <taxon>Trematoda</taxon>
        <taxon>Digenea</taxon>
        <taxon>Strigeidida</taxon>
        <taxon>Schistosomatoidea</taxon>
        <taxon>Schistosomatidae</taxon>
        <taxon>Schistosoma</taxon>
    </lineage>
</organism>
<dbReference type="EMBL" id="UZAL01035752">
    <property type="protein sequence ID" value="VDP68373.1"/>
    <property type="molecule type" value="Genomic_DNA"/>
</dbReference>
<reference evidence="1 2" key="1">
    <citation type="submission" date="2018-11" db="EMBL/GenBank/DDBJ databases">
        <authorList>
            <consortium name="Pathogen Informatics"/>
        </authorList>
    </citation>
    <scope>NUCLEOTIDE SEQUENCE [LARGE SCALE GENOMIC DNA]</scope>
    <source>
        <strain>Denwood</strain>
        <strain evidence="2">Zambia</strain>
    </source>
</reference>
<evidence type="ECO:0000313" key="1">
    <source>
        <dbReference type="EMBL" id="VDP68373.1"/>
    </source>
</evidence>
<name>A0A183PLX2_9TREM</name>
<gene>
    <name evidence="1" type="ORF">SMTD_LOCUS15358</name>
</gene>
<evidence type="ECO:0000313" key="2">
    <source>
        <dbReference type="Proteomes" id="UP000269396"/>
    </source>
</evidence>
<protein>
    <submittedName>
        <fullName evidence="1">Uncharacterized protein</fullName>
    </submittedName>
</protein>
<proteinExistence type="predicted"/>
<sequence>MAFLRYFDQKSFFQSVGTCSSSEILLKKMWSILAVASTSAFIASAGMLSGPAALPLLICLMAMLISQLHSYGSRLQKEADATTLFDWLKPGCQQLGNIKFFNKLNEGSMQARKIALMLPEETRKALIGWNPMDQESSKHA</sequence>
<keyword evidence="2" id="KW-1185">Reference proteome</keyword>
<dbReference type="AlphaFoldDB" id="A0A183PLX2"/>